<name>E2AWJ5_CAMFO</name>
<dbReference type="FunCoup" id="E2AWJ5">
    <property type="interactions" value="1931"/>
</dbReference>
<dbReference type="InterPro" id="IPR025799">
    <property type="entry name" value="Arg_MeTrfase"/>
</dbReference>
<dbReference type="Gene3D" id="3.40.50.150">
    <property type="entry name" value="Vaccinia Virus protein VP39"/>
    <property type="match status" value="1"/>
</dbReference>
<evidence type="ECO:0000256" key="3">
    <source>
        <dbReference type="ARBA" id="ARBA00022691"/>
    </source>
</evidence>
<feature type="active site" description="Proton donor/acceptor" evidence="5">
    <location>
        <position position="428"/>
    </location>
</feature>
<dbReference type="AlphaFoldDB" id="E2AWJ5"/>
<keyword evidence="12" id="KW-1185">Reference proteome</keyword>
<keyword evidence="2 4" id="KW-0808">Transferase</keyword>
<dbReference type="PANTHER" id="PTHR10738">
    <property type="entry name" value="PROTEIN ARGININE N-METHYLTRANSFERASE 5"/>
    <property type="match status" value="1"/>
</dbReference>
<gene>
    <name evidence="11" type="ORF">EAG_12272</name>
</gene>
<feature type="domain" description="PRMT5 arginine-N-methyltransferase" evidence="8">
    <location>
        <begin position="284"/>
        <end position="448"/>
    </location>
</feature>
<evidence type="ECO:0000259" key="10">
    <source>
        <dbReference type="Pfam" id="PF17286"/>
    </source>
</evidence>
<feature type="binding site" evidence="6">
    <location>
        <begin position="319"/>
        <end position="320"/>
    </location>
    <ligand>
        <name>S-adenosyl-L-methionine</name>
        <dbReference type="ChEBI" id="CHEBI:59789"/>
    </ligand>
</feature>
<dbReference type="Pfam" id="PF05185">
    <property type="entry name" value="PRMT5"/>
    <property type="match status" value="1"/>
</dbReference>
<evidence type="ECO:0000256" key="2">
    <source>
        <dbReference type="ARBA" id="ARBA00022679"/>
    </source>
</evidence>
<dbReference type="InterPro" id="IPR029063">
    <property type="entry name" value="SAM-dependent_MTases_sf"/>
</dbReference>
<evidence type="ECO:0000313" key="11">
    <source>
        <dbReference type="EMBL" id="EFN62159.1"/>
    </source>
</evidence>
<protein>
    <recommendedName>
        <fullName evidence="4">Protein arginine N-methyltransferase</fullName>
    </recommendedName>
</protein>
<evidence type="ECO:0000256" key="6">
    <source>
        <dbReference type="PIRSR" id="PIRSR015894-2"/>
    </source>
</evidence>
<dbReference type="Gene3D" id="3.20.20.150">
    <property type="entry name" value="Divalent-metal-dependent TIM barrel enzymes"/>
    <property type="match status" value="1"/>
</dbReference>
<keyword evidence="3 4" id="KW-0949">S-adenosyl-L-methionine</keyword>
<feature type="binding site" evidence="6">
    <location>
        <position position="376"/>
    </location>
    <ligand>
        <name>S-adenosyl-L-methionine</name>
        <dbReference type="ChEBI" id="CHEBI:59789"/>
    </ligand>
</feature>
<dbReference type="EMBL" id="GL443346">
    <property type="protein sequence ID" value="EFN62159.1"/>
    <property type="molecule type" value="Genomic_DNA"/>
</dbReference>
<feature type="active site" description="Proton donor/acceptor" evidence="5">
    <location>
        <position position="419"/>
    </location>
</feature>
<dbReference type="FunFam" id="2.70.160.11:FF:000003">
    <property type="entry name" value="Protein arginine N-methyltransferase 5"/>
    <property type="match status" value="1"/>
</dbReference>
<sequence length="621" mass="71336">MTSQRSVSCGLDFSCAANLNECLVYAHDSKYDFICVPLVHPLFKREFISGAATNRLGPFTRPDLILSSSDWNNLIIAKFSPFINVDSTNPIIRRNSEETLNQELSLASHFGLSGVTLQLKHGINKNVNLARIISDKISNNNSNFQVWVQVPMENPIRQTYSYRTEDCLVDENPWEWWNAFRTICDYNKRLGIALIVSHDVPEMEEIDKWLGEPVRCLILPTTIFLTNKKGYPVLSKAHQAIVKKFVALEVQFILTGATRYQSISYYHNYLDYLWKGCQNDGTIEKFARGYEDYLQCPLQPLMDNLESQTYEIFEKDPVKYREYQSATYEAIKAFISKKEKRKIIIMVVGAGRGPLVTASINAAEMANQEVKIYAVEKNPNAVITLQALQRDIWKDKVTVVSCDMRDWNPPEKADIIVSELLGSFGDNELSPECLDNVMKFLQDDGINIPQSYTSYIAPIHSSKLYNEVRQLRDKDKHPLAHFETPYVVHFQNKYDIANPKPLFTFKHPNTDSVTDNSRYETKTFQVEQNCVLHGFSGYFTAILFENITLSIEPSTYSTDMFSWFPIFFPIKEPIQLKAGDEIVVHFWRRCDSKKVWYEWCLSKPIPISIHNSTGRSSTIGL</sequence>
<dbReference type="OMA" id="IKYAWYE"/>
<dbReference type="GO" id="GO:0006355">
    <property type="term" value="P:regulation of DNA-templated transcription"/>
    <property type="evidence" value="ECO:0007669"/>
    <property type="project" value="TreeGrafter"/>
</dbReference>
<dbReference type="OrthoDB" id="1368803at2759"/>
<feature type="binding site" evidence="6">
    <location>
        <begin position="403"/>
        <end position="404"/>
    </location>
    <ligand>
        <name>S-adenosyl-L-methionine</name>
        <dbReference type="ChEBI" id="CHEBI:59789"/>
    </ligand>
</feature>
<accession>E2AWJ5</accession>
<evidence type="ECO:0000256" key="1">
    <source>
        <dbReference type="ARBA" id="ARBA00022603"/>
    </source>
</evidence>
<feature type="domain" description="PRMT5 TIM barrel" evidence="9">
    <location>
        <begin position="30"/>
        <end position="273"/>
    </location>
</feature>
<dbReference type="InParanoid" id="E2AWJ5"/>
<dbReference type="SUPFAM" id="SSF53335">
    <property type="entry name" value="S-adenosyl-L-methionine-dependent methyltransferases"/>
    <property type="match status" value="1"/>
</dbReference>
<dbReference type="InterPro" id="IPR035247">
    <property type="entry name" value="PRMT5_TIM"/>
</dbReference>
<dbReference type="PANTHER" id="PTHR10738:SF0">
    <property type="entry name" value="PROTEIN ARGININE N-METHYLTRANSFERASE 5"/>
    <property type="match status" value="1"/>
</dbReference>
<evidence type="ECO:0000259" key="8">
    <source>
        <dbReference type="Pfam" id="PF05185"/>
    </source>
</evidence>
<dbReference type="CDD" id="cd02440">
    <property type="entry name" value="AdoMet_MTases"/>
    <property type="match status" value="1"/>
</dbReference>
<evidence type="ECO:0000256" key="4">
    <source>
        <dbReference type="PIRNR" id="PIRNR015894"/>
    </source>
</evidence>
<dbReference type="STRING" id="104421.E2AWJ5"/>
<dbReference type="FunFam" id="3.20.20.150:FF:000008">
    <property type="entry name" value="Protein arginine N-methyltransferase 5"/>
    <property type="match status" value="1"/>
</dbReference>
<evidence type="ECO:0000256" key="7">
    <source>
        <dbReference type="PIRSR" id="PIRSR015894-3"/>
    </source>
</evidence>
<feature type="domain" description="PRMT5 oligomerisation" evidence="10">
    <location>
        <begin position="451"/>
        <end position="619"/>
    </location>
</feature>
<reference evidence="11 12" key="1">
    <citation type="journal article" date="2010" name="Science">
        <title>Genomic comparison of the ants Camponotus floridanus and Harpegnathos saltator.</title>
        <authorList>
            <person name="Bonasio R."/>
            <person name="Zhang G."/>
            <person name="Ye C."/>
            <person name="Mutti N.S."/>
            <person name="Fang X."/>
            <person name="Qin N."/>
            <person name="Donahue G."/>
            <person name="Yang P."/>
            <person name="Li Q."/>
            <person name="Li C."/>
            <person name="Zhang P."/>
            <person name="Huang Z."/>
            <person name="Berger S.L."/>
            <person name="Reinberg D."/>
            <person name="Wang J."/>
            <person name="Liebig J."/>
        </authorList>
    </citation>
    <scope>NUCLEOTIDE SEQUENCE [LARGE SCALE GENOMIC DNA]</scope>
    <source>
        <strain evidence="12">C129</strain>
    </source>
</reference>
<dbReference type="InterPro" id="IPR035075">
    <property type="entry name" value="PRMT5"/>
</dbReference>
<dbReference type="KEGG" id="cfo:105256771"/>
<comment type="similarity">
    <text evidence="4">Belongs to the class I-like SAM-binding methyltransferase superfamily.</text>
</comment>
<dbReference type="GO" id="GO:0005634">
    <property type="term" value="C:nucleus"/>
    <property type="evidence" value="ECO:0007669"/>
    <property type="project" value="TreeGrafter"/>
</dbReference>
<dbReference type="Proteomes" id="UP000000311">
    <property type="component" value="Unassembled WGS sequence"/>
</dbReference>
<dbReference type="GO" id="GO:0016274">
    <property type="term" value="F:protein-arginine N-methyltransferase activity"/>
    <property type="evidence" value="ECO:0007669"/>
    <property type="project" value="InterPro"/>
</dbReference>
<proteinExistence type="inferred from homology"/>
<dbReference type="GO" id="GO:0005829">
    <property type="term" value="C:cytosol"/>
    <property type="evidence" value="ECO:0007669"/>
    <property type="project" value="TreeGrafter"/>
</dbReference>
<dbReference type="InterPro" id="IPR007857">
    <property type="entry name" value="Arg_MeTrfase_PRMT5"/>
</dbReference>
<evidence type="ECO:0000259" key="9">
    <source>
        <dbReference type="Pfam" id="PF17285"/>
    </source>
</evidence>
<dbReference type="PIRSF" id="PIRSF015894">
    <property type="entry name" value="Skb1_MeTrfase"/>
    <property type="match status" value="1"/>
</dbReference>
<evidence type="ECO:0000313" key="12">
    <source>
        <dbReference type="Proteomes" id="UP000000311"/>
    </source>
</evidence>
<dbReference type="InterPro" id="IPR035248">
    <property type="entry name" value="PRMT5_C"/>
</dbReference>
<feature type="binding site" evidence="6">
    <location>
        <position position="310"/>
    </location>
    <ligand>
        <name>S-adenosyl-L-methionine</name>
        <dbReference type="ChEBI" id="CHEBI:59789"/>
    </ligand>
</feature>
<dbReference type="Pfam" id="PF17286">
    <property type="entry name" value="PRMT5_C"/>
    <property type="match status" value="1"/>
</dbReference>
<feature type="site" description="Critical for specifying symmetric addition of methyl groups" evidence="7">
    <location>
        <position position="313"/>
    </location>
</feature>
<keyword evidence="1 4" id="KW-0489">Methyltransferase</keyword>
<organism evidence="12">
    <name type="scientific">Camponotus floridanus</name>
    <name type="common">Florida carpenter ant</name>
    <dbReference type="NCBI Taxonomy" id="104421"/>
    <lineage>
        <taxon>Eukaryota</taxon>
        <taxon>Metazoa</taxon>
        <taxon>Ecdysozoa</taxon>
        <taxon>Arthropoda</taxon>
        <taxon>Hexapoda</taxon>
        <taxon>Insecta</taxon>
        <taxon>Pterygota</taxon>
        <taxon>Neoptera</taxon>
        <taxon>Endopterygota</taxon>
        <taxon>Hymenoptera</taxon>
        <taxon>Apocrita</taxon>
        <taxon>Aculeata</taxon>
        <taxon>Formicoidea</taxon>
        <taxon>Formicidae</taxon>
        <taxon>Formicinae</taxon>
        <taxon>Camponotus</taxon>
    </lineage>
</organism>
<dbReference type="GO" id="GO:0032259">
    <property type="term" value="P:methylation"/>
    <property type="evidence" value="ECO:0007669"/>
    <property type="project" value="UniProtKB-KW"/>
</dbReference>
<dbReference type="PROSITE" id="PS51678">
    <property type="entry name" value="SAM_MT_PRMT"/>
    <property type="match status" value="1"/>
</dbReference>
<dbReference type="Pfam" id="PF17285">
    <property type="entry name" value="PRMT5_TIM"/>
    <property type="match status" value="1"/>
</dbReference>
<evidence type="ECO:0000256" key="5">
    <source>
        <dbReference type="PIRSR" id="PIRSR015894-1"/>
    </source>
</evidence>
<dbReference type="Gene3D" id="2.70.160.11">
    <property type="entry name" value="Hnrnp arginine n-methyltransferase1"/>
    <property type="match status" value="1"/>
</dbReference>